<dbReference type="InterPro" id="IPR011992">
    <property type="entry name" value="EF-hand-dom_pair"/>
</dbReference>
<evidence type="ECO:0000256" key="6">
    <source>
        <dbReference type="ARBA" id="ARBA00023288"/>
    </source>
</evidence>
<feature type="domain" description="EF-hand" evidence="8">
    <location>
        <begin position="1163"/>
        <end position="1198"/>
    </location>
</feature>
<organism evidence="9 10">
    <name type="scientific">Pythium oligandrum</name>
    <name type="common">Mycoparasitic fungus</name>
    <dbReference type="NCBI Taxonomy" id="41045"/>
    <lineage>
        <taxon>Eukaryota</taxon>
        <taxon>Sar</taxon>
        <taxon>Stramenopiles</taxon>
        <taxon>Oomycota</taxon>
        <taxon>Peronosporomycetes</taxon>
        <taxon>Pythiales</taxon>
        <taxon>Pythiaceae</taxon>
        <taxon>Pythium</taxon>
    </lineage>
</organism>
<dbReference type="InterPro" id="IPR018247">
    <property type="entry name" value="EF_Hand_1_Ca_BS"/>
</dbReference>
<feature type="domain" description="EF-hand" evidence="8">
    <location>
        <begin position="2156"/>
        <end position="2191"/>
    </location>
</feature>
<dbReference type="OrthoDB" id="191686at2759"/>
<feature type="domain" description="EF-hand" evidence="8">
    <location>
        <begin position="999"/>
        <end position="1034"/>
    </location>
</feature>
<feature type="compositionally biased region" description="Basic residues" evidence="7">
    <location>
        <begin position="145"/>
        <end position="158"/>
    </location>
</feature>
<feature type="domain" description="EF-hand" evidence="8">
    <location>
        <begin position="1534"/>
        <end position="1569"/>
    </location>
</feature>
<dbReference type="PANTHER" id="PTHR23055:SF178">
    <property type="entry name" value="NEUROCALCIN HOMOLOG"/>
    <property type="match status" value="1"/>
</dbReference>
<evidence type="ECO:0000313" key="9">
    <source>
        <dbReference type="EMBL" id="TMW58082.1"/>
    </source>
</evidence>
<feature type="compositionally biased region" description="Low complexity" evidence="7">
    <location>
        <begin position="2264"/>
        <end position="2289"/>
    </location>
</feature>
<dbReference type="Proteomes" id="UP000794436">
    <property type="component" value="Unassembled WGS sequence"/>
</dbReference>
<dbReference type="PROSITE" id="PS50222">
    <property type="entry name" value="EF_HAND_2"/>
    <property type="match status" value="32"/>
</dbReference>
<reference evidence="9" key="1">
    <citation type="submission" date="2019-03" db="EMBL/GenBank/DDBJ databases">
        <title>Long read genome sequence of the mycoparasitic Pythium oligandrum ATCC 38472 isolated from sugarbeet rhizosphere.</title>
        <authorList>
            <person name="Gaulin E."/>
        </authorList>
    </citation>
    <scope>NUCLEOTIDE SEQUENCE</scope>
    <source>
        <strain evidence="9">ATCC 38472_TT</strain>
    </source>
</reference>
<feature type="domain" description="EF-hand" evidence="8">
    <location>
        <begin position="279"/>
        <end position="314"/>
    </location>
</feature>
<dbReference type="InterPro" id="IPR002048">
    <property type="entry name" value="EF_hand_dom"/>
</dbReference>
<feature type="domain" description="EF-hand" evidence="8">
    <location>
        <begin position="485"/>
        <end position="520"/>
    </location>
</feature>
<comment type="caution">
    <text evidence="9">The sequence shown here is derived from an EMBL/GenBank/DDBJ whole genome shotgun (WGS) entry which is preliminary data.</text>
</comment>
<evidence type="ECO:0000256" key="4">
    <source>
        <dbReference type="ARBA" id="ARBA00022737"/>
    </source>
</evidence>
<feature type="domain" description="EF-hand" evidence="8">
    <location>
        <begin position="1623"/>
        <end position="1658"/>
    </location>
</feature>
<dbReference type="CDD" id="cd00051">
    <property type="entry name" value="EFh"/>
    <property type="match status" value="19"/>
</dbReference>
<feature type="domain" description="EF-hand" evidence="8">
    <location>
        <begin position="2482"/>
        <end position="2515"/>
    </location>
</feature>
<evidence type="ECO:0000256" key="2">
    <source>
        <dbReference type="ARBA" id="ARBA00022707"/>
    </source>
</evidence>
<dbReference type="EMBL" id="SPLM01000113">
    <property type="protein sequence ID" value="TMW58082.1"/>
    <property type="molecule type" value="Genomic_DNA"/>
</dbReference>
<evidence type="ECO:0000313" key="10">
    <source>
        <dbReference type="Proteomes" id="UP000794436"/>
    </source>
</evidence>
<evidence type="ECO:0000259" key="8">
    <source>
        <dbReference type="PROSITE" id="PS50222"/>
    </source>
</evidence>
<feature type="domain" description="EF-hand" evidence="8">
    <location>
        <begin position="315"/>
        <end position="350"/>
    </location>
</feature>
<gene>
    <name evidence="9" type="ORF">Poli38472_013556</name>
</gene>
<feature type="domain" description="EF-hand" evidence="8">
    <location>
        <begin position="945"/>
        <end position="980"/>
    </location>
</feature>
<dbReference type="Gene3D" id="1.10.238.10">
    <property type="entry name" value="EF-hand"/>
    <property type="match status" value="11"/>
</dbReference>
<evidence type="ECO:0000256" key="1">
    <source>
        <dbReference type="ARBA" id="ARBA00006049"/>
    </source>
</evidence>
<feature type="domain" description="EF-hand" evidence="8">
    <location>
        <begin position="909"/>
        <end position="944"/>
    </location>
</feature>
<feature type="domain" description="EF-hand" evidence="8">
    <location>
        <begin position="1730"/>
        <end position="1765"/>
    </location>
</feature>
<evidence type="ECO:0000256" key="5">
    <source>
        <dbReference type="ARBA" id="ARBA00022837"/>
    </source>
</evidence>
<comment type="similarity">
    <text evidence="1">Belongs to the recoverin family.</text>
</comment>
<feature type="domain" description="EF-hand" evidence="8">
    <location>
        <begin position="1926"/>
        <end position="1961"/>
    </location>
</feature>
<dbReference type="PANTHER" id="PTHR23055">
    <property type="entry name" value="CALCIUM BINDING PROTEINS"/>
    <property type="match status" value="1"/>
</dbReference>
<keyword evidence="10" id="KW-1185">Reference proteome</keyword>
<feature type="domain" description="EF-hand" evidence="8">
    <location>
        <begin position="2016"/>
        <end position="2051"/>
    </location>
</feature>
<feature type="domain" description="EF-hand" evidence="8">
    <location>
        <begin position="2210"/>
        <end position="2245"/>
    </location>
</feature>
<feature type="domain" description="EF-hand" evidence="8">
    <location>
        <begin position="521"/>
        <end position="556"/>
    </location>
</feature>
<feature type="domain" description="EF-hand" evidence="8">
    <location>
        <begin position="1570"/>
        <end position="1605"/>
    </location>
</feature>
<feature type="domain" description="EF-hand" evidence="8">
    <location>
        <begin position="2120"/>
        <end position="2155"/>
    </location>
</feature>
<feature type="domain" description="EF-hand" evidence="8">
    <location>
        <begin position="1820"/>
        <end position="1855"/>
    </location>
</feature>
<proteinExistence type="inferred from homology"/>
<feature type="domain" description="EF-hand" evidence="8">
    <location>
        <begin position="1766"/>
        <end position="1801"/>
    </location>
</feature>
<keyword evidence="6" id="KW-0449">Lipoprotein</keyword>
<dbReference type="InterPro" id="IPR028846">
    <property type="entry name" value="Recoverin"/>
</dbReference>
<dbReference type="GO" id="GO:0005509">
    <property type="term" value="F:calcium ion binding"/>
    <property type="evidence" value="ECO:0007669"/>
    <property type="project" value="InterPro"/>
</dbReference>
<keyword evidence="4" id="KW-0677">Repeat</keyword>
<dbReference type="SUPFAM" id="SSF47473">
    <property type="entry name" value="EF-hand"/>
    <property type="match status" value="11"/>
</dbReference>
<protein>
    <recommendedName>
        <fullName evidence="8">EF-hand domain-containing protein</fullName>
    </recommendedName>
</protein>
<dbReference type="Pfam" id="PF13499">
    <property type="entry name" value="EF-hand_7"/>
    <property type="match status" value="11"/>
</dbReference>
<feature type="domain" description="EF-hand" evidence="8">
    <location>
        <begin position="1127"/>
        <end position="1162"/>
    </location>
</feature>
<feature type="domain" description="EF-hand" evidence="8">
    <location>
        <begin position="2428"/>
        <end position="2463"/>
    </location>
</feature>
<dbReference type="PROSITE" id="PS00018">
    <property type="entry name" value="EF_HAND_1"/>
    <property type="match status" value="31"/>
</dbReference>
<accession>A0A8K1FFW6</accession>
<keyword evidence="3" id="KW-0479">Metal-binding</keyword>
<keyword evidence="2" id="KW-0519">Myristate</keyword>
<feature type="domain" description="EF-hand" evidence="8">
    <location>
        <begin position="700"/>
        <end position="735"/>
    </location>
</feature>
<feature type="region of interest" description="Disordered" evidence="7">
    <location>
        <begin position="116"/>
        <end position="166"/>
    </location>
</feature>
<feature type="domain" description="EF-hand" evidence="8">
    <location>
        <begin position="1357"/>
        <end position="1392"/>
    </location>
</feature>
<evidence type="ECO:0000256" key="7">
    <source>
        <dbReference type="SAM" id="MobiDB-lite"/>
    </source>
</evidence>
<feature type="domain" description="EF-hand" evidence="8">
    <location>
        <begin position="582"/>
        <end position="610"/>
    </location>
</feature>
<feature type="domain" description="EF-hand" evidence="8">
    <location>
        <begin position="1217"/>
        <end position="1252"/>
    </location>
</feature>
<feature type="domain" description="EF-hand" evidence="8">
    <location>
        <begin position="1411"/>
        <end position="1446"/>
    </location>
</feature>
<feature type="region of interest" description="Disordered" evidence="7">
    <location>
        <begin position="2252"/>
        <end position="2325"/>
    </location>
</feature>
<feature type="domain" description="EF-hand" evidence="8">
    <location>
        <begin position="1962"/>
        <end position="1997"/>
    </location>
</feature>
<feature type="region of interest" description="Disordered" evidence="7">
    <location>
        <begin position="1"/>
        <end position="28"/>
    </location>
</feature>
<feature type="domain" description="EF-hand" evidence="8">
    <location>
        <begin position="736"/>
        <end position="771"/>
    </location>
</feature>
<dbReference type="Pfam" id="PF13202">
    <property type="entry name" value="EF-hand_5"/>
    <property type="match status" value="9"/>
</dbReference>
<sequence length="2515" mass="279716">MTQHARRRAASEHHGASNGARNTSPFVPPTRAPALVVVRLTHAQSDQVQEVVVGPSLSAQELAECLHAVAFGGLEEDIVAVRHPTRHVVYPLSLLARQPKRFTDAVYQVVTVEVEDAGESSGVEETQHGGVSTTLSPSAKAGTTPRRRNHHRRGRRNRQNAGHVGRPEFIDAYEMLAGLPSPSAIPDLRGVAAMTEEDFDDDERFQVSTVQQEDEDNDLDDYDDDDEQELLRELDLTDFELPQLVHVFTQACPRGDMDRATFEDCLEKILSQSGRYDPLARKMFMRLFAIFDADNEGVIDIAEFLGGVSVFASGERDEKIRFTFDLFDTDSDGFITLDEMTKYLTSVFIVISETSPELFTQKNVDPVELGAVTAHQCFREAAVNRDGKLSFVAFQQWYSQPGPTQLVAARAAATQRTRGSTEEITLESLREITGLSVLSSDDLFSIFSAGAADDMKTSKTTLTREQFKRCFYSILKKQKKKPTRELARFLDRLFNAFDTDGNDTVDFIELSSGLSILCGGSRHEKVVSAFSLFDADGDGYISRGEMEKYLASVFHVVYETTPSTKHALGIDANALARYTTAQAFAEADLNHDDRLSLEEFRKWYAGAGEPIFGNIAKGHQHAHSHSHIPIAPSALASIELVASTTSLSTRKADEVFELLAAKVNEDGVISRDGFQEVFEELTEQQLEQAQHQLSEIELSKLHSILNAVFDAFDTDKDGFVDFCELASGISVFCDGTQQEKIRAAFTLFDVNQDGFIAREEMETYLASVFRMVYTTSPTTAAQMGDVTPEELARVTTNEAFLSADVNHDGRLSFEEFTKWYTSQHFAPGRGPAPSVQVHHPGSVLSSSKNALKEMQELTNLGSYDINDIFEYFEASADKQGNVTKPAFFRCFQKLLAEKNGSMSSSMQSKARTLLAELFDLFDTDQNGVIDVQELGAGISILCGGDSVDKVKSMFTLYDLNRDGFISPEEMNTYLTAVFKVLYKASTQLPTQTGMTHQQLAAATTKACFDSCDHNHDNKLSFDEFKDWVELQKFQPGGTVPLRPSATVSPKNGTSSPAVPSSFVAAIPIDMAKKLTGLNNMSLEKVAQIFSSAANEEGLISRRGFDNCFYQYLCADMSSEMSADESARVHEVIDRVFTAFDKDGNGFVDYNDLSSGLSILCGGSRDAKVQAAFDLYDVNGDGLISEDEMVHYLTSVFSLLYALDPTRQLNLGISPDDLALITAAEIFADADTDNDGKLNFDEFKRWYAQPQQESFNAIVAPLDLNEVRKLTNLGSLDVVEVFERFAEYADEEGLLHRQAFDKCFGEIIEAASQPRTEVERLRAKVVADRLFDVFDRDHNGRIDFSELASGLSVLCKGARDAKVKAAFRLYDFNGDGFISLDEMIRYLTSIFKVLYEVQPQMKNETGVSAEELGAITAEQAFMEADLNHDGKLSYDEFLTWYNSPSQAGISSVVAKNAIVDSSLRWMPLNEIKQLTNLSKYEPEEVFEIFAAEASNQGLLSRSAFNAGFRKIIHGTGTDGSTKKDVNKLSLHERDRIKNAVNGLFDLFDADRSGYVDFGELASGLSVLCGGTKEQKVRAAFALFDFNGDGFISLEEMTRYLTSVFRVLFQVSPDTQHLGVTPEELGKITAEQAFAEADLDHDGRLTFEEFEAWYQQSGGIGEVAKDGEQLFSLEEARRLTNLGAISPMEVFEALAECADGQGYVSREAFDDCFRKFIASRRGRSIQAGEYERISVILNRLFDLFDVDKNGVVDFSEISSGLSVFCGGSSDEKVRAAFSLYDYNGDGYISLEEMTRYLTAVFKVLKEASPDAISHVNESAETLGLRTAEQAFAEADRDHDGRLSFTEFREWYTSSSTANIERLIENNIPEWLSLQEVRRLTNLGSFTPGEVFETFASFSSNEGTLSKEAFRRAFAELKKDSSDQGSADRLRLLVDRIFALFDADNNGVVDFSELASGLSVLCGGTESDKVRAAFNLYDVNHDSYISLGEMRLYLTSVFKVLFEVNPEVQSRVGVSPEELGAITAEQAFVEADQDGDGRLSYEEFRQWYLNPENELSQTRIPDWVSLQAVKEMTHLERYAPNEVFEVFANRCSEEGTISREAFEDCFEQLIDARFRGDEQHLTRLRLILDRLFTIFDADGNGVVDFCELSSGLSVLCGGSREDKVRSAFALYDLNQNGFISLEEMVRYLTSVFKVLFETSPETKTKLGVEPEELAAITAEQCFVEADLNHDGRLSFDEFVRWYSRSHDFEAPAAGVASLAAQRRHQQEQQQQQPQEHSKGPNGSNGNSMSSQRSGKDHSTTRDAASLDASSPTSRMFDISSENGEGVPASGLNMNSTKMEHARHLLKLDSYEVNDIFEIFAEAAPSGELTFANFKKCFDQIIRLAGGHETQEEKQEADQMIRRLFRVFDADKSNTVDFGELASGLSVLSGSSMDDKVRAAFQLYDINGDGFISLEEMTSYMTSIFKVMYETSDSAKQSMGVSPEELARVTANQCFKEADLNHDQRLSFEEFKKWCTSAM</sequence>
<evidence type="ECO:0000256" key="3">
    <source>
        <dbReference type="ARBA" id="ARBA00022723"/>
    </source>
</evidence>
<dbReference type="SMART" id="SM00054">
    <property type="entry name" value="EFh"/>
    <property type="match status" value="35"/>
</dbReference>
<keyword evidence="5" id="KW-0106">Calcium</keyword>
<name>A0A8K1FFW6_PYTOL</name>
<feature type="domain" description="EF-hand" evidence="8">
    <location>
        <begin position="1321"/>
        <end position="1356"/>
    </location>
</feature>
<feature type="domain" description="EF-hand" evidence="8">
    <location>
        <begin position="791"/>
        <end position="826"/>
    </location>
</feature>
<feature type="domain" description="EF-hand" evidence="8">
    <location>
        <begin position="2392"/>
        <end position="2427"/>
    </location>
</feature>